<sequence length="323" mass="34209">MKPNFRRRLMLCAAVLGAMPALAWSDTYPSKPIRMVVPFAPGGATDVVARLISQKLGEALKQSVVVENRPGANGIIGTDVVARAAPDGYTLLLNTAGAQTLSPLIYKASYDPLKSFEPISLISNIGFVMVVHPSVPARSVQEFVALAKSKTRPLSLSAGSSMIELIGASFKATAGTPDVVSVSYRGTGPQMQAVVAGEVDMTIDPFNSIAMIKAGKLRPLAVLSDKRSPALPDVPTMQEAGYSGMAFGSWAGLLAPAGTPKEIIARLSKQVTRIVAQPDIREKLAAIDYDAVGSPPEQFARTIADDTARWKKIVKETNYKAGS</sequence>
<dbReference type="Proteomes" id="UP000672934">
    <property type="component" value="Unassembled WGS sequence"/>
</dbReference>
<dbReference type="Pfam" id="PF03401">
    <property type="entry name" value="TctC"/>
    <property type="match status" value="1"/>
</dbReference>
<dbReference type="InterPro" id="IPR042100">
    <property type="entry name" value="Bug_dom1"/>
</dbReference>
<dbReference type="Gene3D" id="3.40.190.150">
    <property type="entry name" value="Bordetella uptake gene, domain 1"/>
    <property type="match status" value="1"/>
</dbReference>
<dbReference type="PIRSF" id="PIRSF017082">
    <property type="entry name" value="YflP"/>
    <property type="match status" value="1"/>
</dbReference>
<reference evidence="3" key="1">
    <citation type="submission" date="2021-03" db="EMBL/GenBank/DDBJ databases">
        <authorList>
            <person name="Peeters C."/>
        </authorList>
    </citation>
    <scope>NUCLEOTIDE SEQUENCE</scope>
    <source>
        <strain evidence="3">LMG 31506</strain>
    </source>
</reference>
<proteinExistence type="inferred from homology"/>
<accession>A0A916IUH6</accession>
<dbReference type="PANTHER" id="PTHR42928">
    <property type="entry name" value="TRICARBOXYLATE-BINDING PROTEIN"/>
    <property type="match status" value="1"/>
</dbReference>
<dbReference type="PANTHER" id="PTHR42928:SF5">
    <property type="entry name" value="BLR1237 PROTEIN"/>
    <property type="match status" value="1"/>
</dbReference>
<evidence type="ECO:0000256" key="1">
    <source>
        <dbReference type="ARBA" id="ARBA00006987"/>
    </source>
</evidence>
<keyword evidence="2" id="KW-0732">Signal</keyword>
<evidence type="ECO:0000313" key="3">
    <source>
        <dbReference type="EMBL" id="CAG2147391.1"/>
    </source>
</evidence>
<protein>
    <recommendedName>
        <fullName evidence="5">Tripartite tricarboxylate transporter substrate binding protein</fullName>
    </recommendedName>
</protein>
<name>A0A916IUH6_9BURK</name>
<gene>
    <name evidence="3" type="ORF">LMG31506_03613</name>
</gene>
<dbReference type="InterPro" id="IPR005064">
    <property type="entry name" value="BUG"/>
</dbReference>
<keyword evidence="4" id="KW-1185">Reference proteome</keyword>
<dbReference type="Gene3D" id="3.40.190.10">
    <property type="entry name" value="Periplasmic binding protein-like II"/>
    <property type="match status" value="1"/>
</dbReference>
<dbReference type="SUPFAM" id="SSF53850">
    <property type="entry name" value="Periplasmic binding protein-like II"/>
    <property type="match status" value="1"/>
</dbReference>
<comment type="caution">
    <text evidence="3">The sequence shown here is derived from an EMBL/GenBank/DDBJ whole genome shotgun (WGS) entry which is preliminary data.</text>
</comment>
<comment type="similarity">
    <text evidence="1">Belongs to the UPF0065 (bug) family.</text>
</comment>
<evidence type="ECO:0000256" key="2">
    <source>
        <dbReference type="SAM" id="SignalP"/>
    </source>
</evidence>
<evidence type="ECO:0008006" key="5">
    <source>
        <dbReference type="Google" id="ProtNLM"/>
    </source>
</evidence>
<feature type="signal peptide" evidence="2">
    <location>
        <begin position="1"/>
        <end position="23"/>
    </location>
</feature>
<dbReference type="RefSeq" id="WP_211948532.1">
    <property type="nucleotide sequence ID" value="NZ_CAJPUY010000012.1"/>
</dbReference>
<organism evidence="3 4">
    <name type="scientific">Cupriavidus yeoncheonensis</name>
    <dbReference type="NCBI Taxonomy" id="1462994"/>
    <lineage>
        <taxon>Bacteria</taxon>
        <taxon>Pseudomonadati</taxon>
        <taxon>Pseudomonadota</taxon>
        <taxon>Betaproteobacteria</taxon>
        <taxon>Burkholderiales</taxon>
        <taxon>Burkholderiaceae</taxon>
        <taxon>Cupriavidus</taxon>
    </lineage>
</organism>
<feature type="chain" id="PRO_5037230993" description="Tripartite tricarboxylate transporter substrate binding protein" evidence="2">
    <location>
        <begin position="24"/>
        <end position="323"/>
    </location>
</feature>
<dbReference type="EMBL" id="CAJPUY010000012">
    <property type="protein sequence ID" value="CAG2147391.1"/>
    <property type="molecule type" value="Genomic_DNA"/>
</dbReference>
<dbReference type="AlphaFoldDB" id="A0A916IUH6"/>
<dbReference type="CDD" id="cd07012">
    <property type="entry name" value="PBP2_Bug_TTT"/>
    <property type="match status" value="1"/>
</dbReference>
<evidence type="ECO:0000313" key="4">
    <source>
        <dbReference type="Proteomes" id="UP000672934"/>
    </source>
</evidence>